<dbReference type="SUPFAM" id="SSF52540">
    <property type="entry name" value="P-loop containing nucleoside triphosphate hydrolases"/>
    <property type="match status" value="1"/>
</dbReference>
<dbReference type="PANTHER" id="PTHR10039:SF11">
    <property type="entry name" value="NACHT DOMAIN PROTEIN (AFU_ORTHOLOGUE AFUA_1G01490)"/>
    <property type="match status" value="1"/>
</dbReference>
<dbReference type="OrthoDB" id="2546325at2759"/>
<feature type="domain" description="GPI inositol-deacylase winged helix" evidence="2">
    <location>
        <begin position="554"/>
        <end position="630"/>
    </location>
</feature>
<evidence type="ECO:0008006" key="6">
    <source>
        <dbReference type="Google" id="ProtNLM"/>
    </source>
</evidence>
<dbReference type="EMBL" id="ML975361">
    <property type="protein sequence ID" value="KAF1831525.1"/>
    <property type="molecule type" value="Genomic_DNA"/>
</dbReference>
<name>A0A6A5K1K4_9PLEO</name>
<organism evidence="4 5">
    <name type="scientific">Decorospora gaudefroyi</name>
    <dbReference type="NCBI Taxonomy" id="184978"/>
    <lineage>
        <taxon>Eukaryota</taxon>
        <taxon>Fungi</taxon>
        <taxon>Dikarya</taxon>
        <taxon>Ascomycota</taxon>
        <taxon>Pezizomycotina</taxon>
        <taxon>Dothideomycetes</taxon>
        <taxon>Pleosporomycetidae</taxon>
        <taxon>Pleosporales</taxon>
        <taxon>Pleosporineae</taxon>
        <taxon>Pleosporaceae</taxon>
        <taxon>Decorospora</taxon>
    </lineage>
</organism>
<keyword evidence="5" id="KW-1185">Reference proteome</keyword>
<dbReference type="InterPro" id="IPR054471">
    <property type="entry name" value="GPIID_WHD"/>
</dbReference>
<keyword evidence="1" id="KW-0677">Repeat</keyword>
<gene>
    <name evidence="4" type="ORF">BDW02DRAFT_600711</name>
</gene>
<dbReference type="Gene3D" id="3.40.50.300">
    <property type="entry name" value="P-loop containing nucleotide triphosphate hydrolases"/>
    <property type="match status" value="1"/>
</dbReference>
<dbReference type="Pfam" id="PF22939">
    <property type="entry name" value="WHD_GPIID"/>
    <property type="match status" value="1"/>
</dbReference>
<dbReference type="PANTHER" id="PTHR10039">
    <property type="entry name" value="AMELOGENIN"/>
    <property type="match status" value="1"/>
</dbReference>
<evidence type="ECO:0000259" key="3">
    <source>
        <dbReference type="Pfam" id="PF24883"/>
    </source>
</evidence>
<feature type="domain" description="Nephrocystin 3-like N-terminal" evidence="3">
    <location>
        <begin position="283"/>
        <end position="448"/>
    </location>
</feature>
<sequence length="2026" mass="233407">MAPISLDFSSVPNGNSKAPDVSVLELGPSSPLMEPVQSLPMPKFGANRELSSLTMTSRPGFGRSTSVAFEGRGTVHEFLFSLKNERFKHMPHDGSSWDKILKWNDNIGGIVLLSVGVLSEFMLNSEDATRLICDSCMSLIKLGTTHTKTLLKVFSHFHKIANSLSVFLRQSHLIKSNPDVRRELAHAFQNFAHQTRDAQVFCYANRRGVASITSSDFDAFVAVRSATFYSHLENVSISLWSASKHCSHFNVRKIRNFLSPQDSAIKKILANQLYTDSRRAEFTCEWFAGPLRKFSKNGKKVLLVSGPACSGKTVLARYAHEKLNEFVEDDAFDVITYSVDTNVNYTTSPLNMIKSLLLQLLDRKVGGHSLLSHINEAMEHAQTGCSANEVETALWKAFEASLDERKLLVLIDGLDQLTGSRIGNPPALEKLDAITRTKRNVKAILFSRPVCDAALKHCQEHISLETTQQASEDIEHFVQDFLHHRSEFDHLTDSEKHDIVQKYTASAHGSFLLAGLQLRYASGKESAADVLKVLKSHKTVEEVLDREIASLDAKRSDTRHVLSWIVAAERPLTLKEIKALLEVDLDGCAYRPFSGDVEKTMRQLCGSLVVIRDGLVTFRHPSIRDRLTSNNGSKLVIAPKEAHRELTIRTMAYIKIHLQHGDMDPLADLYDASEIASSFSKYDLFEYAARHWVSHFQSSSMYDRATEKFNLPAQFKIAFSNATRLALFEGSCIARQYIACEAEKLQNLAYNIRKTLFGKQSASVLQSLILELRIGRKFKGATVLCEYSFEAWEMSRTICSTAVVQSLAEAFVDYSAALNISEHSELCTRKVEILEYLVELHQHSHNESRELHYLKVLAGLHIETRNIEKAVIIYRRLYRLRLQSCGHLHEETHSLFELLVTYLRQLSFHEEALSLYLEYHEHCEQTLVITDERRIQSTLAIVEIYEERKEVFKAEQVLVRFWKHVSVAKSTTRITELKIDFALKYSNFLYRHSRKEESEVILRGVYTEIQSYSYEARFESSMIKRVEKIAKYFSQLEVYSMSRSICQSLYEYYESREQRTSTECITIVRTLAETITKSIKHSKVEATTETSTKKSTTTVVSKEEKTLLEVFESSLESTEITSTTISICQALCSSYMYEERYEEACEIYSRVVKKVWASIETTTVVDITEMTEFFTEEIFELAFSLAVCHFKMLRVDVAETIYINLFRALICTRYIENRHFLLAKIKVVLEFFKTIYKYERVIEIYRELFVWMPICFGKTHSETILILIEFARICFRMSLYEEAATACSYVYSCFHIAHGCLHFDGLEAAYLLCQIYEIQCKWGLAYEVYSYLWRTFVRFGAEYSLDIKIIEKIYTRYMFVLEHHHHAEYRVLLQVSKEYYHSCVSFYGQHHETTIKATLSYAHHCEQYEEHRETSISLYESVIKYCKESKTKFNQKTLHTCNTRVAKMYASSTKEITKAISIYKEQYEVYSKSERTSTETITALHSLVSTYKKQDTKESITTATSTLKSSVMEIFQHESRSEKLIESARSIASIYKECKFSEQAETLITEMRSKVVEEIRSSVTSSTKTEQKSYIFLASFQESISESSSFTSVMSELREEVLMYESYFKATTKKSTDYRSIIKTGCSLYFHLEKKSSRRSEFAKVEKELKEYFRKYLNFSRAVKEGVMHFFFQLYLKQVNKTHYEHEVVRQATETVLKFTKQAKFGEAYDLVLLIDNFIHMHGGFQSEFYIRTGFDLARYLVGVGTNKCSDEKLYGAMLDLSRVILQEALEGLDKIDMELCELQQLLADLVTMMSEQNKYQDLERILQTLWKTRTIHNNISSSPLVLYIGRSLIQTLACLNRFCDAIHLCYHIRYNLSYIRGALDRSTLDFTQLLSELYTAQNRNLDAMDLHEDIISRLSEGQTAPGLDAVTTAHKHTQLLQMAFKRHGKFDKSTQHYCDMFAALDQQFGADKTWSEKRPVVEKWTPGAKEGESFGCWKQPVRFEWRVEEEEESLPQRKWREELVKRRASGNLWVMANGVEKGGVD</sequence>
<evidence type="ECO:0000313" key="5">
    <source>
        <dbReference type="Proteomes" id="UP000800040"/>
    </source>
</evidence>
<reference evidence="4" key="1">
    <citation type="submission" date="2020-01" db="EMBL/GenBank/DDBJ databases">
        <authorList>
            <consortium name="DOE Joint Genome Institute"/>
            <person name="Haridas S."/>
            <person name="Albert R."/>
            <person name="Binder M."/>
            <person name="Bloem J."/>
            <person name="Labutti K."/>
            <person name="Salamov A."/>
            <person name="Andreopoulos B."/>
            <person name="Baker S.E."/>
            <person name="Barry K."/>
            <person name="Bills G."/>
            <person name="Bluhm B.H."/>
            <person name="Cannon C."/>
            <person name="Castanera R."/>
            <person name="Culley D.E."/>
            <person name="Daum C."/>
            <person name="Ezra D."/>
            <person name="Gonzalez J.B."/>
            <person name="Henrissat B."/>
            <person name="Kuo A."/>
            <person name="Liang C."/>
            <person name="Lipzen A."/>
            <person name="Lutzoni F."/>
            <person name="Magnuson J."/>
            <person name="Mondo S."/>
            <person name="Nolan M."/>
            <person name="Ohm R."/>
            <person name="Pangilinan J."/>
            <person name="Park H.-J."/>
            <person name="Ramirez L."/>
            <person name="Alfaro M."/>
            <person name="Sun H."/>
            <person name="Tritt A."/>
            <person name="Yoshinaga Y."/>
            <person name="Zwiers L.-H."/>
            <person name="Turgeon B.G."/>
            <person name="Goodwin S.B."/>
            <person name="Spatafora J.W."/>
            <person name="Crous P.W."/>
            <person name="Grigoriev I.V."/>
        </authorList>
    </citation>
    <scope>NUCLEOTIDE SEQUENCE</scope>
    <source>
        <strain evidence="4">P77</strain>
    </source>
</reference>
<protein>
    <recommendedName>
        <fullName evidence="6">AAA+ ATPase domain-containing protein</fullName>
    </recommendedName>
</protein>
<evidence type="ECO:0000313" key="4">
    <source>
        <dbReference type="EMBL" id="KAF1831525.1"/>
    </source>
</evidence>
<dbReference type="InterPro" id="IPR056884">
    <property type="entry name" value="NPHP3-like_N"/>
</dbReference>
<proteinExistence type="predicted"/>
<evidence type="ECO:0000259" key="2">
    <source>
        <dbReference type="Pfam" id="PF22939"/>
    </source>
</evidence>
<dbReference type="Pfam" id="PF24883">
    <property type="entry name" value="NPHP3_N"/>
    <property type="match status" value="1"/>
</dbReference>
<dbReference type="InterPro" id="IPR027417">
    <property type="entry name" value="P-loop_NTPase"/>
</dbReference>
<dbReference type="Proteomes" id="UP000800040">
    <property type="component" value="Unassembled WGS sequence"/>
</dbReference>
<evidence type="ECO:0000256" key="1">
    <source>
        <dbReference type="ARBA" id="ARBA00022737"/>
    </source>
</evidence>
<accession>A0A6A5K1K4</accession>